<reference evidence="3 4" key="1">
    <citation type="submission" date="2022-08" db="EMBL/GenBank/DDBJ databases">
        <title>Bacterial and archaeal communities from various locations to study Microbial Dark Matter (Phase II).</title>
        <authorList>
            <person name="Stepanauskas R."/>
        </authorList>
    </citation>
    <scope>NUCLEOTIDE SEQUENCE [LARGE SCALE GENOMIC DNA]</scope>
    <source>
        <strain evidence="3 4">PD1</strain>
    </source>
</reference>
<evidence type="ECO:0000313" key="3">
    <source>
        <dbReference type="EMBL" id="MCS3920584.1"/>
    </source>
</evidence>
<dbReference type="RefSeq" id="WP_259100267.1">
    <property type="nucleotide sequence ID" value="NZ_CP130454.1"/>
</dbReference>
<keyword evidence="1" id="KW-0472">Membrane</keyword>
<feature type="domain" description="DUF4190" evidence="2">
    <location>
        <begin position="10"/>
        <end position="71"/>
    </location>
</feature>
<keyword evidence="1" id="KW-1133">Transmembrane helix</keyword>
<protein>
    <recommendedName>
        <fullName evidence="2">DUF4190 domain-containing protein</fullName>
    </recommendedName>
</protein>
<organism evidence="3 4">
    <name type="scientific">Candidatus Fervidibacter sacchari</name>
    <dbReference type="NCBI Taxonomy" id="1448929"/>
    <lineage>
        <taxon>Bacteria</taxon>
        <taxon>Candidatus Fervidibacterota</taxon>
        <taxon>Candidatus Fervidibacter</taxon>
    </lineage>
</organism>
<dbReference type="Proteomes" id="UP001204798">
    <property type="component" value="Unassembled WGS sequence"/>
</dbReference>
<keyword evidence="4" id="KW-1185">Reference proteome</keyword>
<keyword evidence="1" id="KW-0812">Transmembrane</keyword>
<proteinExistence type="predicted"/>
<feature type="transmembrane region" description="Helical" evidence="1">
    <location>
        <begin position="54"/>
        <end position="71"/>
    </location>
</feature>
<dbReference type="InterPro" id="IPR025241">
    <property type="entry name" value="DUF4190"/>
</dbReference>
<gene>
    <name evidence="3" type="ORF">M2350_003013</name>
</gene>
<feature type="transmembrane region" description="Helical" evidence="1">
    <location>
        <begin position="12"/>
        <end position="34"/>
    </location>
</feature>
<comment type="caution">
    <text evidence="3">The sequence shown here is derived from an EMBL/GenBank/DDBJ whole genome shotgun (WGS) entry which is preliminary data.</text>
</comment>
<sequence length="96" mass="9923">MQQEPASSRAIWSLVLGILGLILCGLLAPFAWWLGAAELRDIKAGLSPDSGQGLATAGMVLGIIGTVFLAISCCGALVYLLFWIGLIGAGLAFGFK</sequence>
<feature type="transmembrane region" description="Helical" evidence="1">
    <location>
        <begin position="76"/>
        <end position="95"/>
    </location>
</feature>
<evidence type="ECO:0000313" key="4">
    <source>
        <dbReference type="Proteomes" id="UP001204798"/>
    </source>
</evidence>
<evidence type="ECO:0000256" key="1">
    <source>
        <dbReference type="SAM" id="Phobius"/>
    </source>
</evidence>
<accession>A0ABT2ERJ3</accession>
<evidence type="ECO:0000259" key="2">
    <source>
        <dbReference type="Pfam" id="PF13828"/>
    </source>
</evidence>
<name>A0ABT2ERJ3_9BACT</name>
<dbReference type="Pfam" id="PF13828">
    <property type="entry name" value="DUF4190"/>
    <property type="match status" value="1"/>
</dbReference>
<dbReference type="EMBL" id="JANUCP010000005">
    <property type="protein sequence ID" value="MCS3920584.1"/>
    <property type="molecule type" value="Genomic_DNA"/>
</dbReference>